<dbReference type="Proteomes" id="UP000271241">
    <property type="component" value="Unassembled WGS sequence"/>
</dbReference>
<dbReference type="InterPro" id="IPR000195">
    <property type="entry name" value="Rab-GAP-TBC_dom"/>
</dbReference>
<evidence type="ECO:0000313" key="3">
    <source>
        <dbReference type="Proteomes" id="UP000271241"/>
    </source>
</evidence>
<feature type="non-terminal residue" evidence="2">
    <location>
        <position position="216"/>
    </location>
</feature>
<dbReference type="Gene3D" id="1.10.472.80">
    <property type="entry name" value="Ypt/Rab-GAP domain of gyp1p, domain 3"/>
    <property type="match status" value="1"/>
</dbReference>
<dbReference type="OrthoDB" id="294251at2759"/>
<keyword evidence="3" id="KW-1185">Reference proteome</keyword>
<dbReference type="Gene3D" id="1.10.8.270">
    <property type="entry name" value="putative rabgap domain of human tbc1 domain family member 14 like domains"/>
    <property type="match status" value="1"/>
</dbReference>
<dbReference type="PANTHER" id="PTHR47219:SF20">
    <property type="entry name" value="TBC1 DOMAIN FAMILY MEMBER 2B"/>
    <property type="match status" value="1"/>
</dbReference>
<dbReference type="STRING" id="78915.A0A4P9XLA0"/>
<dbReference type="GO" id="GO:0005096">
    <property type="term" value="F:GTPase activator activity"/>
    <property type="evidence" value="ECO:0007669"/>
    <property type="project" value="TreeGrafter"/>
</dbReference>
<gene>
    <name evidence="2" type="ORF">THASP1DRAFT_3853</name>
</gene>
<dbReference type="InterPro" id="IPR035969">
    <property type="entry name" value="Rab-GAP_TBC_sf"/>
</dbReference>
<dbReference type="PROSITE" id="PS50086">
    <property type="entry name" value="TBC_RABGAP"/>
    <property type="match status" value="1"/>
</dbReference>
<feature type="non-terminal residue" evidence="2">
    <location>
        <position position="1"/>
    </location>
</feature>
<dbReference type="EMBL" id="KZ992944">
    <property type="protein sequence ID" value="RKP06141.1"/>
    <property type="molecule type" value="Genomic_DNA"/>
</dbReference>
<protein>
    <submittedName>
        <fullName evidence="2">Rab-GTPase-TBC domain-containing protein</fullName>
    </submittedName>
</protein>
<proteinExistence type="predicted"/>
<dbReference type="AlphaFoldDB" id="A0A4P9XLA0"/>
<dbReference type="SUPFAM" id="SSF47923">
    <property type="entry name" value="Ypt/Rab-GAP domain of gyp1p"/>
    <property type="match status" value="2"/>
</dbReference>
<dbReference type="GO" id="GO:0031267">
    <property type="term" value="F:small GTPase binding"/>
    <property type="evidence" value="ECO:0007669"/>
    <property type="project" value="TreeGrafter"/>
</dbReference>
<feature type="domain" description="Rab-GAP TBC" evidence="1">
    <location>
        <begin position="1"/>
        <end position="183"/>
    </location>
</feature>
<evidence type="ECO:0000313" key="2">
    <source>
        <dbReference type="EMBL" id="RKP06141.1"/>
    </source>
</evidence>
<reference evidence="3" key="1">
    <citation type="journal article" date="2018" name="Nat. Microbiol.">
        <title>Leveraging single-cell genomics to expand the fungal tree of life.</title>
        <authorList>
            <person name="Ahrendt S.R."/>
            <person name="Quandt C.A."/>
            <person name="Ciobanu D."/>
            <person name="Clum A."/>
            <person name="Salamov A."/>
            <person name="Andreopoulos B."/>
            <person name="Cheng J.F."/>
            <person name="Woyke T."/>
            <person name="Pelin A."/>
            <person name="Henrissat B."/>
            <person name="Reynolds N.K."/>
            <person name="Benny G.L."/>
            <person name="Smith M.E."/>
            <person name="James T.Y."/>
            <person name="Grigoriev I.V."/>
        </authorList>
    </citation>
    <scope>NUCLEOTIDE SEQUENCE [LARGE SCALE GENOMIC DNA]</scope>
    <source>
        <strain evidence="3">RSA 1356</strain>
    </source>
</reference>
<name>A0A4P9XLA0_9FUNG</name>
<dbReference type="PANTHER" id="PTHR47219">
    <property type="entry name" value="RAB GTPASE-ACTIVATING PROTEIN 1-LIKE"/>
    <property type="match status" value="1"/>
</dbReference>
<dbReference type="InterPro" id="IPR050302">
    <property type="entry name" value="Rab_GAP_TBC_domain"/>
</dbReference>
<dbReference type="Pfam" id="PF00566">
    <property type="entry name" value="RabGAP-TBC"/>
    <property type="match status" value="1"/>
</dbReference>
<accession>A0A4P9XLA0</accession>
<evidence type="ECO:0000259" key="1">
    <source>
        <dbReference type="PROSITE" id="PS50086"/>
    </source>
</evidence>
<dbReference type="FunFam" id="1.10.8.270:FF:000026">
    <property type="entry name" value="TBC (Tre-2/Bub2/Cdc16) domain family"/>
    <property type="match status" value="1"/>
</dbReference>
<sequence>QIWLECSGAYKIRKPGYYQQLLESQPDKTCPFYDQICMDLHRTLPDNVFFGGDGPGVPKLRRILSAYAWHNPTTGYCQGMNIMVATLLLVFPTSEENAFWMLVYILDHLMPEEYHGNQLTTVQADQRVLEDLWRDSSPQAAGHLKACGVDPAAVTISWFMSLYAESMPLETLLRVWDVILIEGQTALFRVGVALLLLNERDLLKLHSAAALYNYLK</sequence>
<dbReference type="SMART" id="SM00164">
    <property type="entry name" value="TBC"/>
    <property type="match status" value="1"/>
</dbReference>
<organism evidence="2 3">
    <name type="scientific">Thamnocephalis sphaerospora</name>
    <dbReference type="NCBI Taxonomy" id="78915"/>
    <lineage>
        <taxon>Eukaryota</taxon>
        <taxon>Fungi</taxon>
        <taxon>Fungi incertae sedis</taxon>
        <taxon>Zoopagomycota</taxon>
        <taxon>Zoopagomycotina</taxon>
        <taxon>Zoopagomycetes</taxon>
        <taxon>Zoopagales</taxon>
        <taxon>Sigmoideomycetaceae</taxon>
        <taxon>Thamnocephalis</taxon>
    </lineage>
</organism>